<dbReference type="SUPFAM" id="SSF144083">
    <property type="entry name" value="Magnesium transport protein CorA, transmembrane region"/>
    <property type="match status" value="1"/>
</dbReference>
<comment type="caution">
    <text evidence="9">The sequence shown here is derived from an EMBL/GenBank/DDBJ whole genome shotgun (WGS) entry which is preliminary data.</text>
</comment>
<dbReference type="Gene3D" id="1.20.58.340">
    <property type="entry name" value="Magnesium transport protein CorA, transmembrane region"/>
    <property type="match status" value="2"/>
</dbReference>
<keyword evidence="3 8" id="KW-0813">Transport</keyword>
<keyword evidence="6 8" id="KW-1133">Transmembrane helix</keyword>
<feature type="transmembrane region" description="Helical" evidence="8">
    <location>
        <begin position="341"/>
        <end position="362"/>
    </location>
</feature>
<keyword evidence="5 8" id="KW-0812">Transmembrane</keyword>
<evidence type="ECO:0000256" key="1">
    <source>
        <dbReference type="ARBA" id="ARBA00004651"/>
    </source>
</evidence>
<reference evidence="9 10" key="1">
    <citation type="submission" date="2023-01" db="EMBL/GenBank/DDBJ databases">
        <title>Novel diversity within Roseofilum (Cyanobacteria; Desertifilaceae) from marine benthic mats with descriptions of four novel species.</title>
        <authorList>
            <person name="Wang Y."/>
            <person name="Berthold D.E."/>
            <person name="Hu J."/>
            <person name="Lefler F.W."/>
            <person name="Laughinghouse H.D. IV."/>
        </authorList>
    </citation>
    <scope>NUCLEOTIDE SEQUENCE [LARGE SCALE GENOMIC DNA]</scope>
    <source>
        <strain evidence="9 10">BLCC-M154</strain>
    </source>
</reference>
<dbReference type="NCBIfam" id="TIGR00383">
    <property type="entry name" value="corA"/>
    <property type="match status" value="1"/>
</dbReference>
<comment type="similarity">
    <text evidence="2 8">Belongs to the CorA metal ion transporter (MIT) (TC 1.A.35) family.</text>
</comment>
<dbReference type="Pfam" id="PF01544">
    <property type="entry name" value="CorA"/>
    <property type="match status" value="1"/>
</dbReference>
<dbReference type="SUPFAM" id="SSF143865">
    <property type="entry name" value="CorA soluble domain-like"/>
    <property type="match status" value="1"/>
</dbReference>
<keyword evidence="8" id="KW-0406">Ion transport</keyword>
<evidence type="ECO:0000256" key="6">
    <source>
        <dbReference type="ARBA" id="ARBA00022989"/>
    </source>
</evidence>
<proteinExistence type="inferred from homology"/>
<name>A0ABT7AUV2_9CYAN</name>
<dbReference type="PANTHER" id="PTHR46494">
    <property type="entry name" value="CORA FAMILY METAL ION TRANSPORTER (EUROFUNG)"/>
    <property type="match status" value="1"/>
</dbReference>
<accession>A0ABT7AUV2</accession>
<dbReference type="InterPro" id="IPR002523">
    <property type="entry name" value="MgTranspt_CorA/ZnTranspt_ZntB"/>
</dbReference>
<evidence type="ECO:0000256" key="2">
    <source>
        <dbReference type="ARBA" id="ARBA00009765"/>
    </source>
</evidence>
<evidence type="ECO:0000256" key="3">
    <source>
        <dbReference type="ARBA" id="ARBA00022448"/>
    </source>
</evidence>
<dbReference type="InterPro" id="IPR045861">
    <property type="entry name" value="CorA_cytoplasmic_dom"/>
</dbReference>
<evidence type="ECO:0000256" key="8">
    <source>
        <dbReference type="RuleBase" id="RU362010"/>
    </source>
</evidence>
<dbReference type="InterPro" id="IPR045863">
    <property type="entry name" value="CorA_TM1_TM2"/>
</dbReference>
<dbReference type="Gene3D" id="3.30.460.20">
    <property type="entry name" value="CorA soluble domain-like"/>
    <property type="match status" value="1"/>
</dbReference>
<protein>
    <recommendedName>
        <fullName evidence="8">Magnesium transport protein CorA</fullName>
    </recommendedName>
</protein>
<evidence type="ECO:0000313" key="10">
    <source>
        <dbReference type="Proteomes" id="UP001235303"/>
    </source>
</evidence>
<keyword evidence="10" id="KW-1185">Reference proteome</keyword>
<dbReference type="Proteomes" id="UP001235303">
    <property type="component" value="Unassembled WGS sequence"/>
</dbReference>
<dbReference type="EMBL" id="JAQOSP010000099">
    <property type="protein sequence ID" value="MDJ1170687.1"/>
    <property type="molecule type" value="Genomic_DNA"/>
</dbReference>
<dbReference type="InterPro" id="IPR004488">
    <property type="entry name" value="Mg/Co-transport_prot_CorA"/>
</dbReference>
<gene>
    <name evidence="8 9" type="primary">corA</name>
    <name evidence="9" type="ORF">PMG71_14740</name>
</gene>
<keyword evidence="7 8" id="KW-0472">Membrane</keyword>
<evidence type="ECO:0000256" key="7">
    <source>
        <dbReference type="ARBA" id="ARBA00023136"/>
    </source>
</evidence>
<keyword evidence="4 8" id="KW-1003">Cell membrane</keyword>
<evidence type="ECO:0000256" key="4">
    <source>
        <dbReference type="ARBA" id="ARBA00022475"/>
    </source>
</evidence>
<dbReference type="PANTHER" id="PTHR46494:SF1">
    <property type="entry name" value="CORA FAMILY METAL ION TRANSPORTER (EUROFUNG)"/>
    <property type="match status" value="1"/>
</dbReference>
<comment type="subcellular location">
    <subcellularLocation>
        <location evidence="1">Cell membrane</location>
        <topology evidence="1">Multi-pass membrane protein</topology>
    </subcellularLocation>
    <subcellularLocation>
        <location evidence="8">Membrane</location>
        <topology evidence="8">Multi-pass membrane protein</topology>
    </subcellularLocation>
</comment>
<feature type="transmembrane region" description="Helical" evidence="8">
    <location>
        <begin position="303"/>
        <end position="321"/>
    </location>
</feature>
<evidence type="ECO:0000256" key="5">
    <source>
        <dbReference type="ARBA" id="ARBA00022692"/>
    </source>
</evidence>
<keyword evidence="8" id="KW-0460">Magnesium</keyword>
<organism evidence="9 10">
    <name type="scientific">Roseofilum acuticapitatum BLCC-M154</name>
    <dbReference type="NCBI Taxonomy" id="3022444"/>
    <lineage>
        <taxon>Bacteria</taxon>
        <taxon>Bacillati</taxon>
        <taxon>Cyanobacteriota</taxon>
        <taxon>Cyanophyceae</taxon>
        <taxon>Desertifilales</taxon>
        <taxon>Desertifilaceae</taxon>
        <taxon>Roseofilum</taxon>
        <taxon>Roseofilum acuticapitatum</taxon>
    </lineage>
</organism>
<dbReference type="RefSeq" id="WP_283754446.1">
    <property type="nucleotide sequence ID" value="NZ_JAQOSP010000099.1"/>
</dbReference>
<sequence>MINLSKPTDDDLFDYHYDEPGSLPGTLEFEEDATPSKLLLLDYTENETEFTELTTPEECLSYLSHPSVSWVNVLGLGSQEIWQGVGRVFKLHPLALEDVVNVPQRPKVEDYGQYLVVITQNVRLKEQAKGFYIEQVSLILGNHYLLTVEENHQGDGLRQVRDRIQMGKGIIRTQGADYLMYSILDAIVDGFFPVLEAYGDRIHDLEQEVITHPSRKTLRTLYRIRRELLALRRQIWPLRDAIKLLVRHPNSLIGQDVQIELRDCYDHTLQVMDLVETYRELTSEIMNVYFSSVGNKTNEIMKVLTVIATIFNPLTFVVGVYGMNFNPEASPWNMPELNWAWGYPLVWGIMLSISGGLIYLFWRWGWFEDLSTDLEVEDDR</sequence>
<comment type="function">
    <text evidence="8">Mediates influx of magnesium ions.</text>
</comment>
<evidence type="ECO:0000313" key="9">
    <source>
        <dbReference type="EMBL" id="MDJ1170687.1"/>
    </source>
</evidence>
<dbReference type="CDD" id="cd12828">
    <property type="entry name" value="TmCorA-like_1"/>
    <property type="match status" value="1"/>
</dbReference>